<proteinExistence type="predicted"/>
<dbReference type="EMBL" id="MHVR01000005">
    <property type="protein sequence ID" value="OHA96662.1"/>
    <property type="molecule type" value="Genomic_DNA"/>
</dbReference>
<dbReference type="Proteomes" id="UP000178175">
    <property type="component" value="Unassembled WGS sequence"/>
</dbReference>
<dbReference type="AlphaFoldDB" id="A0A1G2THI4"/>
<evidence type="ECO:0000256" key="1">
    <source>
        <dbReference type="SAM" id="MobiDB-lite"/>
    </source>
</evidence>
<reference evidence="2 3" key="1">
    <citation type="journal article" date="2016" name="Nat. Commun.">
        <title>Thousands of microbial genomes shed light on interconnected biogeochemical processes in an aquifer system.</title>
        <authorList>
            <person name="Anantharaman K."/>
            <person name="Brown C.T."/>
            <person name="Hug L.A."/>
            <person name="Sharon I."/>
            <person name="Castelle C.J."/>
            <person name="Probst A.J."/>
            <person name="Thomas B.C."/>
            <person name="Singh A."/>
            <person name="Wilkins M.J."/>
            <person name="Karaoz U."/>
            <person name="Brodie E.L."/>
            <person name="Williams K.H."/>
            <person name="Hubbard S.S."/>
            <person name="Banfield J.F."/>
        </authorList>
    </citation>
    <scope>NUCLEOTIDE SEQUENCE [LARGE SCALE GENOMIC DNA]</scope>
</reference>
<comment type="caution">
    <text evidence="2">The sequence shown here is derived from an EMBL/GenBank/DDBJ whole genome shotgun (WGS) entry which is preliminary data.</text>
</comment>
<feature type="region of interest" description="Disordered" evidence="1">
    <location>
        <begin position="38"/>
        <end position="63"/>
    </location>
</feature>
<organism evidence="2 3">
    <name type="scientific">Candidatus Zambryskibacteria bacterium RIFCSPHIGHO2_02_FULL_43_14</name>
    <dbReference type="NCBI Taxonomy" id="1802748"/>
    <lineage>
        <taxon>Bacteria</taxon>
        <taxon>Candidatus Zambryskiibacteriota</taxon>
    </lineage>
</organism>
<accession>A0A1G2THI4</accession>
<gene>
    <name evidence="2" type="ORF">A3C70_02040</name>
</gene>
<protein>
    <submittedName>
        <fullName evidence="2">Uncharacterized protein</fullName>
    </submittedName>
</protein>
<evidence type="ECO:0000313" key="3">
    <source>
        <dbReference type="Proteomes" id="UP000178175"/>
    </source>
</evidence>
<sequence length="63" mass="7352">MRSKKCCKCKEKEGKRFNLCEDCQIVVLEEFRIQIDSKPTKESTPKPEHGLKLRLEGELEGEK</sequence>
<name>A0A1G2THI4_9BACT</name>
<evidence type="ECO:0000313" key="2">
    <source>
        <dbReference type="EMBL" id="OHA96662.1"/>
    </source>
</evidence>